<dbReference type="EMBL" id="RCYR01000062">
    <property type="protein sequence ID" value="RYS75723.1"/>
    <property type="molecule type" value="Genomic_DNA"/>
</dbReference>
<keyword evidence="1" id="KW-1133">Transmembrane helix</keyword>
<feature type="transmembrane region" description="Helical" evidence="1">
    <location>
        <begin position="85"/>
        <end position="103"/>
    </location>
</feature>
<evidence type="ECO:0000256" key="1">
    <source>
        <dbReference type="SAM" id="Phobius"/>
    </source>
</evidence>
<keyword evidence="1" id="KW-0812">Transmembrane</keyword>
<dbReference type="Pfam" id="PF10825">
    <property type="entry name" value="DUF2752"/>
    <property type="match status" value="1"/>
</dbReference>
<evidence type="ECO:0000313" key="4">
    <source>
        <dbReference type="Proteomes" id="UP000095787"/>
    </source>
</evidence>
<evidence type="ECO:0000313" key="3">
    <source>
        <dbReference type="EMBL" id="RYS75723.1"/>
    </source>
</evidence>
<protein>
    <submittedName>
        <fullName evidence="3">DUF2752 domain-containing protein</fullName>
    </submittedName>
    <submittedName>
        <fullName evidence="2">Protein of uncharacterized function (DUF2752)</fullName>
    </submittedName>
</protein>
<feature type="transmembrane region" description="Helical" evidence="1">
    <location>
        <begin position="61"/>
        <end position="78"/>
    </location>
</feature>
<dbReference type="EMBL" id="CYZO01000013">
    <property type="protein sequence ID" value="CUN93671.1"/>
    <property type="molecule type" value="Genomic_DNA"/>
</dbReference>
<dbReference type="InterPro" id="IPR021215">
    <property type="entry name" value="DUF2752"/>
</dbReference>
<dbReference type="GeneID" id="97329937"/>
<dbReference type="RefSeq" id="WP_004848110.1">
    <property type="nucleotide sequence ID" value="NZ_AP028249.1"/>
</dbReference>
<sequence length="133" mass="15156">MKKRQNISALFTIAVFYLILESVFGITCPILFLTGISCAGCGMSRAWFCVLRMDFTGAFRYHPLFWILPIGIMLFLFWDKIPKKIQKILLITACVLFGAVYILRMLDTADSIVVFQPEKGAIFSLISQLFTKK</sequence>
<accession>A0A174AY04</accession>
<keyword evidence="1" id="KW-0472">Membrane</keyword>
<proteinExistence type="predicted"/>
<name>A0A174AY04_9FIRM</name>
<evidence type="ECO:0000313" key="2">
    <source>
        <dbReference type="EMBL" id="CUN93671.1"/>
    </source>
</evidence>
<gene>
    <name evidence="3" type="ORF">EAI93_13915</name>
    <name evidence="2" type="ORF">ERS852456_01192</name>
</gene>
<evidence type="ECO:0000313" key="5">
    <source>
        <dbReference type="Proteomes" id="UP000292665"/>
    </source>
</evidence>
<reference evidence="3 5" key="2">
    <citation type="journal article" date="2019" name="Science, e1252229">
        <title>Invertible promoters mediate bacterial phase variation, antibiotic resistance, and host adaptation in the gut.</title>
        <authorList>
            <person name="Jiang X."/>
            <person name="Hall A.B."/>
            <person name="Arthur T.D."/>
            <person name="Plichta D.R."/>
            <person name="Covington C.T."/>
            <person name="Poyet M."/>
            <person name="Crothers J."/>
            <person name="Moses P.L."/>
            <person name="Tolonen A.C."/>
            <person name="Vlamakis H."/>
            <person name="Alm E.J."/>
            <person name="Xavier R.J."/>
        </authorList>
    </citation>
    <scope>NUCLEOTIDE SEQUENCE [LARGE SCALE GENOMIC DNA]</scope>
    <source>
        <strain evidence="3">Aa_0143</strain>
        <strain evidence="5">aa_0143</strain>
    </source>
</reference>
<dbReference type="Proteomes" id="UP000292665">
    <property type="component" value="Unassembled WGS sequence"/>
</dbReference>
<organism evidence="2 4">
    <name type="scientific">[Ruminococcus] torques</name>
    <dbReference type="NCBI Taxonomy" id="33039"/>
    <lineage>
        <taxon>Bacteria</taxon>
        <taxon>Bacillati</taxon>
        <taxon>Bacillota</taxon>
        <taxon>Clostridia</taxon>
        <taxon>Lachnospirales</taxon>
        <taxon>Lachnospiraceae</taxon>
        <taxon>Mediterraneibacter</taxon>
    </lineage>
</organism>
<dbReference type="Proteomes" id="UP000095787">
    <property type="component" value="Unassembled WGS sequence"/>
</dbReference>
<reference evidence="2 4" key="1">
    <citation type="submission" date="2015-09" db="EMBL/GenBank/DDBJ databases">
        <authorList>
            <consortium name="Pathogen Informatics"/>
        </authorList>
    </citation>
    <scope>NUCLEOTIDE SEQUENCE [LARGE SCALE GENOMIC DNA]</scope>
    <source>
        <strain evidence="2 4">2789STDY5834841</strain>
    </source>
</reference>
<dbReference type="AlphaFoldDB" id="A0A174AY04"/>